<evidence type="ECO:0000313" key="14">
    <source>
        <dbReference type="Proteomes" id="UP001297272"/>
    </source>
</evidence>
<gene>
    <name evidence="12" type="primary">ctaA</name>
    <name evidence="13" type="ORF">JYU29_05405</name>
</gene>
<evidence type="ECO:0000256" key="5">
    <source>
        <dbReference type="ARBA" id="ARBA00022989"/>
    </source>
</evidence>
<evidence type="ECO:0000256" key="8">
    <source>
        <dbReference type="ARBA" id="ARBA00023133"/>
    </source>
</evidence>
<dbReference type="Pfam" id="PF02628">
    <property type="entry name" value="COX15-CtaA"/>
    <property type="match status" value="1"/>
</dbReference>
<evidence type="ECO:0000256" key="3">
    <source>
        <dbReference type="ARBA" id="ARBA00022692"/>
    </source>
</evidence>
<comment type="similarity">
    <text evidence="12">Belongs to the COX15/CtaA family. Type 2 subfamily.</text>
</comment>
<accession>A0ABS5RSU5</accession>
<keyword evidence="14" id="KW-1185">Reference proteome</keyword>
<comment type="subunit">
    <text evidence="12">Interacts with CtaB.</text>
</comment>
<feature type="transmembrane region" description="Helical" evidence="12">
    <location>
        <begin position="143"/>
        <end position="162"/>
    </location>
</feature>
<keyword evidence="7 12" id="KW-0408">Iron</keyword>
<dbReference type="InterPro" id="IPR003780">
    <property type="entry name" value="COX15/CtaA_fam"/>
</dbReference>
<keyword evidence="12" id="KW-1003">Cell membrane</keyword>
<dbReference type="RefSeq" id="WP_213983682.1">
    <property type="nucleotide sequence ID" value="NZ_JAFMNX010000001.1"/>
</dbReference>
<keyword evidence="4 12" id="KW-0479">Metal-binding</keyword>
<keyword evidence="8 12" id="KW-0350">Heme biosynthesis</keyword>
<keyword evidence="9 12" id="KW-0472">Membrane</keyword>
<comment type="subcellular location">
    <subcellularLocation>
        <location evidence="12">Cell membrane</location>
        <topology evidence="12">Multi-pass membrane protein</topology>
    </subcellularLocation>
    <subcellularLocation>
        <location evidence="2">Membrane</location>
        <topology evidence="2">Multi-pass membrane protein</topology>
    </subcellularLocation>
</comment>
<feature type="binding site" description="axial binding residue" evidence="12">
    <location>
        <position position="275"/>
    </location>
    <ligand>
        <name>heme</name>
        <dbReference type="ChEBI" id="CHEBI:30413"/>
    </ligand>
    <ligandPart>
        <name>Fe</name>
        <dbReference type="ChEBI" id="CHEBI:18248"/>
    </ligandPart>
</feature>
<dbReference type="InterPro" id="IPR023754">
    <property type="entry name" value="HemeA_Synthase_type2"/>
</dbReference>
<feature type="transmembrane region" description="Helical" evidence="12">
    <location>
        <begin position="113"/>
        <end position="131"/>
    </location>
</feature>
<evidence type="ECO:0000313" key="13">
    <source>
        <dbReference type="EMBL" id="MBS9720123.1"/>
    </source>
</evidence>
<evidence type="ECO:0000256" key="10">
    <source>
        <dbReference type="ARBA" id="ARBA00044501"/>
    </source>
</evidence>
<feature type="binding site" description="axial binding residue" evidence="12">
    <location>
        <position position="336"/>
    </location>
    <ligand>
        <name>heme</name>
        <dbReference type="ChEBI" id="CHEBI:30413"/>
    </ligand>
    <ligandPart>
        <name>Fe</name>
        <dbReference type="ChEBI" id="CHEBI:18248"/>
    </ligandPart>
</feature>
<dbReference type="HAMAP" id="MF_01665">
    <property type="entry name" value="HemeA_synth_type2"/>
    <property type="match status" value="1"/>
</dbReference>
<comment type="caution">
    <text evidence="13">The sequence shown here is derived from an EMBL/GenBank/DDBJ whole genome shotgun (WGS) entry which is preliminary data.</text>
</comment>
<feature type="transmembrane region" description="Helical" evidence="12">
    <location>
        <begin position="306"/>
        <end position="328"/>
    </location>
</feature>
<comment type="pathway">
    <text evidence="10 12">Porphyrin-containing compound metabolism; heme A biosynthesis; heme A from heme O: step 1/1.</text>
</comment>
<evidence type="ECO:0000256" key="12">
    <source>
        <dbReference type="HAMAP-Rule" id="MF_01665"/>
    </source>
</evidence>
<comment type="function">
    <text evidence="12">Catalyzes the conversion of heme O to heme A by two successive hydroxylations of the methyl group at C8. The first hydroxylation forms heme I, the second hydroxylation results in an unstable dihydroxymethyl group, which spontaneously dehydrates, resulting in the formyl group of heme A.</text>
</comment>
<evidence type="ECO:0000256" key="9">
    <source>
        <dbReference type="ARBA" id="ARBA00023136"/>
    </source>
</evidence>
<evidence type="ECO:0000256" key="2">
    <source>
        <dbReference type="ARBA" id="ARBA00004141"/>
    </source>
</evidence>
<feature type="transmembrane region" description="Helical" evidence="12">
    <location>
        <begin position="174"/>
        <end position="194"/>
    </location>
</feature>
<feature type="transmembrane region" description="Helical" evidence="12">
    <location>
        <begin position="334"/>
        <end position="351"/>
    </location>
</feature>
<comment type="cofactor">
    <cofactor evidence="1 12">
        <name>heme b</name>
        <dbReference type="ChEBI" id="CHEBI:60344"/>
    </cofactor>
</comment>
<evidence type="ECO:0000256" key="11">
    <source>
        <dbReference type="ARBA" id="ARBA00048044"/>
    </source>
</evidence>
<evidence type="ECO:0000256" key="4">
    <source>
        <dbReference type="ARBA" id="ARBA00022723"/>
    </source>
</evidence>
<proteinExistence type="inferred from homology"/>
<sequence>MSTAATPFSLDLTSASEHARLHRNRQLVRTWLYVVVLFLVAIFVVGGGTRLTGSGLSITEWKPIHGVIPPIGVAEWGEEFAKYREIPQYQEINRGMSLDEFKGIFWWEWAHRLLARSVGLVMAVPLIFFWATGRLEPRLKPRLLGILALGGVQGAVGWWMVASGLSELTSVSQYRLATHLTLACIIFVATIVTARSLAPHSAPAANRDVQRFAGWMVVAVLAQVYLGALVAGLHAGLSYNTWPLMDGSIVPQGLFVMEPGIVNLFENPKTVQFVHRLGAYTVLVLAIIHAFQTARLAPGSTHARRAILLVILLLGQAALGITALLLVVPFSWAILHHAGAILVLGFTAAHWRGTKGAMPLPTASAVRH</sequence>
<dbReference type="EC" id="1.17.99.9" evidence="12"/>
<comment type="catalytic activity">
    <reaction evidence="11">
        <text>Fe(II)-heme o + 2 A + H2O = Fe(II)-heme a + 2 AH2</text>
        <dbReference type="Rhea" id="RHEA:63388"/>
        <dbReference type="ChEBI" id="CHEBI:13193"/>
        <dbReference type="ChEBI" id="CHEBI:15377"/>
        <dbReference type="ChEBI" id="CHEBI:17499"/>
        <dbReference type="ChEBI" id="CHEBI:60530"/>
        <dbReference type="ChEBI" id="CHEBI:61715"/>
        <dbReference type="EC" id="1.17.99.9"/>
    </reaction>
    <physiologicalReaction direction="left-to-right" evidence="11">
        <dbReference type="Rhea" id="RHEA:63389"/>
    </physiologicalReaction>
</comment>
<keyword evidence="5 12" id="KW-1133">Transmembrane helix</keyword>
<dbReference type="PANTHER" id="PTHR23289:SF2">
    <property type="entry name" value="CYTOCHROME C OXIDASE ASSEMBLY PROTEIN COX15 HOMOLOG"/>
    <property type="match status" value="1"/>
</dbReference>
<feature type="transmembrane region" description="Helical" evidence="12">
    <location>
        <begin position="215"/>
        <end position="237"/>
    </location>
</feature>
<dbReference type="EMBL" id="JAFMNX010000001">
    <property type="protein sequence ID" value="MBS9720123.1"/>
    <property type="molecule type" value="Genomic_DNA"/>
</dbReference>
<organism evidence="13 14">
    <name type="scientific">Tianweitania aestuarii</name>
    <dbReference type="NCBI Taxonomy" id="2814886"/>
    <lineage>
        <taxon>Bacteria</taxon>
        <taxon>Pseudomonadati</taxon>
        <taxon>Pseudomonadota</taxon>
        <taxon>Alphaproteobacteria</taxon>
        <taxon>Hyphomicrobiales</taxon>
        <taxon>Phyllobacteriaceae</taxon>
        <taxon>Tianweitania</taxon>
    </lineage>
</organism>
<feature type="transmembrane region" description="Helical" evidence="12">
    <location>
        <begin position="30"/>
        <end position="49"/>
    </location>
</feature>
<evidence type="ECO:0000256" key="6">
    <source>
        <dbReference type="ARBA" id="ARBA00023002"/>
    </source>
</evidence>
<evidence type="ECO:0000256" key="1">
    <source>
        <dbReference type="ARBA" id="ARBA00001970"/>
    </source>
</evidence>
<dbReference type="PANTHER" id="PTHR23289">
    <property type="entry name" value="CYTOCHROME C OXIDASE ASSEMBLY PROTEIN COX15"/>
    <property type="match status" value="1"/>
</dbReference>
<protein>
    <recommendedName>
        <fullName evidence="12">Heme A synthase</fullName>
        <shortName evidence="12">HAS</shortName>
        <ecNumber evidence="12">1.17.99.9</ecNumber>
    </recommendedName>
    <alternativeName>
        <fullName evidence="12">Cytochrome aa3-controlling protein</fullName>
    </alternativeName>
</protein>
<name>A0ABS5RSU5_9HYPH</name>
<dbReference type="Proteomes" id="UP001297272">
    <property type="component" value="Unassembled WGS sequence"/>
</dbReference>
<keyword evidence="3 12" id="KW-0812">Transmembrane</keyword>
<evidence type="ECO:0000256" key="7">
    <source>
        <dbReference type="ARBA" id="ARBA00023004"/>
    </source>
</evidence>
<keyword evidence="6 12" id="KW-0560">Oxidoreductase</keyword>
<reference evidence="13 14" key="1">
    <citation type="submission" date="2021-03" db="EMBL/GenBank/DDBJ databases">
        <title>Tianweitania aestuarii sp. nov., isolated from a tidal flat.</title>
        <authorList>
            <person name="Park S."/>
            <person name="Yoon J.-H."/>
        </authorList>
    </citation>
    <scope>NUCLEOTIDE SEQUENCE [LARGE SCALE GENOMIC DNA]</scope>
    <source>
        <strain evidence="13 14">BSSL-BM11</strain>
    </source>
</reference>
<feature type="transmembrane region" description="Helical" evidence="12">
    <location>
        <begin position="273"/>
        <end position="294"/>
    </location>
</feature>